<feature type="transmembrane region" description="Helical" evidence="1">
    <location>
        <begin position="41"/>
        <end position="60"/>
    </location>
</feature>
<dbReference type="PANTHER" id="PTHR40700:SF1">
    <property type="entry name" value="DUF63 DOMAIN-CONTAINING PROTEIN"/>
    <property type="match status" value="1"/>
</dbReference>
<keyword evidence="1" id="KW-0812">Transmembrane</keyword>
<keyword evidence="1" id="KW-0472">Membrane</keyword>
<evidence type="ECO:0000313" key="2">
    <source>
        <dbReference type="EMBL" id="MFD1514790.1"/>
    </source>
</evidence>
<evidence type="ECO:0000256" key="1">
    <source>
        <dbReference type="SAM" id="Phobius"/>
    </source>
</evidence>
<feature type="transmembrane region" description="Helical" evidence="1">
    <location>
        <begin position="218"/>
        <end position="240"/>
    </location>
</feature>
<comment type="caution">
    <text evidence="2">The sequence shown here is derived from an EMBL/GenBank/DDBJ whole genome shotgun (WGS) entry which is preliminary data.</text>
</comment>
<dbReference type="EMBL" id="JBHUDC010000008">
    <property type="protein sequence ID" value="MFD1514790.1"/>
    <property type="molecule type" value="Genomic_DNA"/>
</dbReference>
<dbReference type="Pfam" id="PF01889">
    <property type="entry name" value="DUF63"/>
    <property type="match status" value="1"/>
</dbReference>
<sequence>MLQLLPSGFALPSLPYLLVVAGGVALALLSLGLARPAVRETTVIALTPWMVVGAGLYALYQVDAVPDAIAPLFSSPIVYLSVFAILGFVWGLASLTGGPEFAAMVLVVAGSGLLLAVLGFALVVAVTSTGLHILWPGIGVLVAAVVAALAWVVLGRVAPDATRITGSAGALVVFAHTLDGVSTAVGIDQLGFGEQTPLSAAIISLGEGLPTESLLGTAWLFVLLKLALAMAVVVFVASYVEEEPTEGFLLLALVAAVGLGPGVHNVVLFSISPAQPAAAAFGGTATTSLASLAPLVSLSDAPLSALA</sequence>
<dbReference type="AlphaFoldDB" id="A0ABD6AZ53"/>
<proteinExistence type="predicted"/>
<reference evidence="2 3" key="1">
    <citation type="journal article" date="2019" name="Int. J. Syst. Evol. Microbiol.">
        <title>The Global Catalogue of Microorganisms (GCM) 10K type strain sequencing project: providing services to taxonomists for standard genome sequencing and annotation.</title>
        <authorList>
            <consortium name="The Broad Institute Genomics Platform"/>
            <consortium name="The Broad Institute Genome Sequencing Center for Infectious Disease"/>
            <person name="Wu L."/>
            <person name="Ma J."/>
        </authorList>
    </citation>
    <scope>NUCLEOTIDE SEQUENCE [LARGE SCALE GENOMIC DNA]</scope>
    <source>
        <strain evidence="2 3">CGMCC 1.12563</strain>
    </source>
</reference>
<feature type="transmembrane region" description="Helical" evidence="1">
    <location>
        <begin position="247"/>
        <end position="271"/>
    </location>
</feature>
<keyword evidence="3" id="KW-1185">Reference proteome</keyword>
<feature type="transmembrane region" description="Helical" evidence="1">
    <location>
        <begin position="105"/>
        <end position="127"/>
    </location>
</feature>
<evidence type="ECO:0000313" key="3">
    <source>
        <dbReference type="Proteomes" id="UP001597187"/>
    </source>
</evidence>
<feature type="transmembrane region" description="Helical" evidence="1">
    <location>
        <begin position="133"/>
        <end position="154"/>
    </location>
</feature>
<gene>
    <name evidence="2" type="ORF">ACFSBT_16025</name>
</gene>
<feature type="transmembrane region" description="Helical" evidence="1">
    <location>
        <begin position="166"/>
        <end position="187"/>
    </location>
</feature>
<dbReference type="PANTHER" id="PTHR40700">
    <property type="entry name" value="HYPOTHETICAL MEMBRANE PROTEIN, CONSERVED, DUF63 FAMILY"/>
    <property type="match status" value="1"/>
</dbReference>
<accession>A0ABD6AZ53</accession>
<feature type="transmembrane region" description="Helical" evidence="1">
    <location>
        <begin position="14"/>
        <end position="34"/>
    </location>
</feature>
<protein>
    <submittedName>
        <fullName evidence="2">DUF63 family protein</fullName>
    </submittedName>
</protein>
<dbReference type="InterPro" id="IPR002749">
    <property type="entry name" value="DUF63"/>
</dbReference>
<name>A0ABD6AZ53_9EURY</name>
<dbReference type="RefSeq" id="WP_250874727.1">
    <property type="nucleotide sequence ID" value="NZ_JALXFV010000008.1"/>
</dbReference>
<organism evidence="2 3">
    <name type="scientific">Halomarina rubra</name>
    <dbReference type="NCBI Taxonomy" id="2071873"/>
    <lineage>
        <taxon>Archaea</taxon>
        <taxon>Methanobacteriati</taxon>
        <taxon>Methanobacteriota</taxon>
        <taxon>Stenosarchaea group</taxon>
        <taxon>Halobacteria</taxon>
        <taxon>Halobacteriales</taxon>
        <taxon>Natronomonadaceae</taxon>
        <taxon>Halomarina</taxon>
    </lineage>
</organism>
<keyword evidence="1" id="KW-1133">Transmembrane helix</keyword>
<dbReference type="Proteomes" id="UP001597187">
    <property type="component" value="Unassembled WGS sequence"/>
</dbReference>
<feature type="transmembrane region" description="Helical" evidence="1">
    <location>
        <begin position="72"/>
        <end position="93"/>
    </location>
</feature>